<accession>A0A9E5JPH0</accession>
<reference evidence="1" key="1">
    <citation type="submission" date="2020-03" db="EMBL/GenBank/DDBJ databases">
        <authorList>
            <person name="Guo F."/>
        </authorList>
    </citation>
    <scope>NUCLEOTIDE SEQUENCE</scope>
    <source>
        <strain evidence="1">JCM 30134</strain>
    </source>
</reference>
<dbReference type="RefSeq" id="WP_167181016.1">
    <property type="nucleotide sequence ID" value="NZ_JAAONZ010000001.1"/>
</dbReference>
<dbReference type="AlphaFoldDB" id="A0A9E5JPH0"/>
<organism evidence="1 2">
    <name type="scientific">Pseudomaricurvus hydrocarbonicus</name>
    <dbReference type="NCBI Taxonomy" id="1470433"/>
    <lineage>
        <taxon>Bacteria</taxon>
        <taxon>Pseudomonadati</taxon>
        <taxon>Pseudomonadota</taxon>
        <taxon>Gammaproteobacteria</taxon>
        <taxon>Cellvibrionales</taxon>
        <taxon>Cellvibrionaceae</taxon>
        <taxon>Pseudomaricurvus</taxon>
    </lineage>
</organism>
<evidence type="ECO:0000313" key="1">
    <source>
        <dbReference type="EMBL" id="NHO64212.1"/>
    </source>
</evidence>
<protein>
    <submittedName>
        <fullName evidence="1">Uncharacterized protein</fullName>
    </submittedName>
</protein>
<evidence type="ECO:0000313" key="2">
    <source>
        <dbReference type="Proteomes" id="UP000787472"/>
    </source>
</evidence>
<gene>
    <name evidence="1" type="ORF">G8770_01465</name>
</gene>
<comment type="caution">
    <text evidence="1">The sequence shown here is derived from an EMBL/GenBank/DDBJ whole genome shotgun (WGS) entry which is preliminary data.</text>
</comment>
<name>A0A9E5JPH0_9GAMM</name>
<keyword evidence="2" id="KW-1185">Reference proteome</keyword>
<sequence length="77" mass="8514">MLNSIINSPYLNLFSALVLLSTSLYETIAKLDELTLGVHHGVLVFSIIQLVKVVPEMLEGLKQLNEADELMEESVVS</sequence>
<dbReference type="Proteomes" id="UP000787472">
    <property type="component" value="Unassembled WGS sequence"/>
</dbReference>
<proteinExistence type="predicted"/>
<dbReference type="EMBL" id="JAAONZ010000001">
    <property type="protein sequence ID" value="NHO64212.1"/>
    <property type="molecule type" value="Genomic_DNA"/>
</dbReference>